<feature type="region of interest" description="Disordered" evidence="1">
    <location>
        <begin position="8"/>
        <end position="27"/>
    </location>
</feature>
<name>A0ABR2RFW9_9ROSI</name>
<dbReference type="Proteomes" id="UP001396334">
    <property type="component" value="Unassembled WGS sequence"/>
</dbReference>
<feature type="compositionally biased region" description="Polar residues" evidence="1">
    <location>
        <begin position="13"/>
        <end position="25"/>
    </location>
</feature>
<evidence type="ECO:0000313" key="3">
    <source>
        <dbReference type="Proteomes" id="UP001396334"/>
    </source>
</evidence>
<evidence type="ECO:0000256" key="1">
    <source>
        <dbReference type="SAM" id="MobiDB-lite"/>
    </source>
</evidence>
<reference evidence="2 3" key="1">
    <citation type="journal article" date="2024" name="G3 (Bethesda)">
        <title>Genome assembly of Hibiscus sabdariffa L. provides insights into metabolisms of medicinal natural products.</title>
        <authorList>
            <person name="Kim T."/>
        </authorList>
    </citation>
    <scope>NUCLEOTIDE SEQUENCE [LARGE SCALE GENOMIC DNA]</scope>
    <source>
        <strain evidence="2">TK-2024</strain>
        <tissue evidence="2">Old leaves</tissue>
    </source>
</reference>
<evidence type="ECO:0008006" key="4">
    <source>
        <dbReference type="Google" id="ProtNLM"/>
    </source>
</evidence>
<organism evidence="2 3">
    <name type="scientific">Hibiscus sabdariffa</name>
    <name type="common">roselle</name>
    <dbReference type="NCBI Taxonomy" id="183260"/>
    <lineage>
        <taxon>Eukaryota</taxon>
        <taxon>Viridiplantae</taxon>
        <taxon>Streptophyta</taxon>
        <taxon>Embryophyta</taxon>
        <taxon>Tracheophyta</taxon>
        <taxon>Spermatophyta</taxon>
        <taxon>Magnoliopsida</taxon>
        <taxon>eudicotyledons</taxon>
        <taxon>Gunneridae</taxon>
        <taxon>Pentapetalae</taxon>
        <taxon>rosids</taxon>
        <taxon>malvids</taxon>
        <taxon>Malvales</taxon>
        <taxon>Malvaceae</taxon>
        <taxon>Malvoideae</taxon>
        <taxon>Hibiscus</taxon>
    </lineage>
</organism>
<accession>A0ABR2RFW9</accession>
<keyword evidence="3" id="KW-1185">Reference proteome</keyword>
<gene>
    <name evidence="2" type="ORF">V6N11_039917</name>
</gene>
<sequence>MFIVTYTAKHNHPSPTHHNSLASSTRQKHLNAEIVTTDDSIKLSPAKSVSDSSLTASMDEELAIQSSTKVESIEDLVEDDFGISDTTLLSSEPFRNHPGTLLLICSYLPYVSKVILCGHGRNRKSEAAMATATATARPGNWDAMVGSRMGPGIGLQVWGTV</sequence>
<protein>
    <recommendedName>
        <fullName evidence="4">WRKY domain-containing protein</fullName>
    </recommendedName>
</protein>
<comment type="caution">
    <text evidence="2">The sequence shown here is derived from an EMBL/GenBank/DDBJ whole genome shotgun (WGS) entry which is preliminary data.</text>
</comment>
<proteinExistence type="predicted"/>
<dbReference type="EMBL" id="JBBPBN010000022">
    <property type="protein sequence ID" value="KAK9011838.1"/>
    <property type="molecule type" value="Genomic_DNA"/>
</dbReference>
<evidence type="ECO:0000313" key="2">
    <source>
        <dbReference type="EMBL" id="KAK9011838.1"/>
    </source>
</evidence>